<evidence type="ECO:0008006" key="4">
    <source>
        <dbReference type="Google" id="ProtNLM"/>
    </source>
</evidence>
<evidence type="ECO:0000313" key="2">
    <source>
        <dbReference type="EMBL" id="KAK4211063.1"/>
    </source>
</evidence>
<gene>
    <name evidence="2" type="ORF">QBC37DRAFT_320959</name>
</gene>
<dbReference type="GO" id="GO:0019171">
    <property type="term" value="F:(3R)-hydroxyacyl-[acyl-carrier-protein] dehydratase activity"/>
    <property type="evidence" value="ECO:0007669"/>
    <property type="project" value="TreeGrafter"/>
</dbReference>
<accession>A0AAN6Y2L1</accession>
<sequence>MAARLGRRASWSLSGRGLFLPSSHFRGNPLISFTTAPQPEFQIPYTRCWYTDARYSSTAAAFNAGSEAVQSIVKRMLDRHREAVIERSQVLDANQLQKLCITLDRQFGSTDLGTVVPRGYHLVYFTPSDFESELGCDGTDQPFAPGPPFTRRMWAGGRVQWYPENPLRVGAHVTETTKLLDVVPKSGRGGNTMLIATVEKVFSTAQGPAVREERTWVFLEPPAKPSAAHQPKESTREGTWSRSSVSHESGGSPFDRRLLRKSAQALFRFSALTFNAHMIHYNQDWCRDVEGLPDLVVHGPLNLIEMMNYWRDIHGQKGNLQPLEVSYRAISPLFVDEEAVMSTDSIQEVEDGSGSGQLIYKIRLSKSGSKSEGSQSSKLKTVMEGEIRAGRVDGLPILAEASRLD</sequence>
<evidence type="ECO:0000313" key="3">
    <source>
        <dbReference type="Proteomes" id="UP001301769"/>
    </source>
</evidence>
<feature type="compositionally biased region" description="Low complexity" evidence="1">
    <location>
        <begin position="241"/>
        <end position="252"/>
    </location>
</feature>
<dbReference type="GO" id="GO:0005739">
    <property type="term" value="C:mitochondrion"/>
    <property type="evidence" value="ECO:0007669"/>
    <property type="project" value="TreeGrafter"/>
</dbReference>
<dbReference type="InterPro" id="IPR052741">
    <property type="entry name" value="Mitochondrial_HTD2"/>
</dbReference>
<reference evidence="2" key="2">
    <citation type="submission" date="2023-05" db="EMBL/GenBank/DDBJ databases">
        <authorList>
            <consortium name="Lawrence Berkeley National Laboratory"/>
            <person name="Steindorff A."/>
            <person name="Hensen N."/>
            <person name="Bonometti L."/>
            <person name="Westerberg I."/>
            <person name="Brannstrom I.O."/>
            <person name="Guillou S."/>
            <person name="Cros-Aarteil S."/>
            <person name="Calhoun S."/>
            <person name="Haridas S."/>
            <person name="Kuo A."/>
            <person name="Mondo S."/>
            <person name="Pangilinan J."/>
            <person name="Riley R."/>
            <person name="Labutti K."/>
            <person name="Andreopoulos B."/>
            <person name="Lipzen A."/>
            <person name="Chen C."/>
            <person name="Yanf M."/>
            <person name="Daum C."/>
            <person name="Ng V."/>
            <person name="Clum A."/>
            <person name="Ohm R."/>
            <person name="Martin F."/>
            <person name="Silar P."/>
            <person name="Natvig D."/>
            <person name="Lalanne C."/>
            <person name="Gautier V."/>
            <person name="Ament-Velasquez S.L."/>
            <person name="Kruys A."/>
            <person name="Hutchinson M.I."/>
            <person name="Powell A.J."/>
            <person name="Barry K."/>
            <person name="Miller A.N."/>
            <person name="Grigoriev I.V."/>
            <person name="Debuchy R."/>
            <person name="Gladieux P."/>
            <person name="Thoren M.H."/>
            <person name="Johannesson H."/>
        </authorList>
    </citation>
    <scope>NUCLEOTIDE SEQUENCE</scope>
    <source>
        <strain evidence="2">PSN293</strain>
    </source>
</reference>
<proteinExistence type="predicted"/>
<comment type="caution">
    <text evidence="2">The sequence shown here is derived from an EMBL/GenBank/DDBJ whole genome shotgun (WGS) entry which is preliminary data.</text>
</comment>
<dbReference type="InterPro" id="IPR029069">
    <property type="entry name" value="HotDog_dom_sf"/>
</dbReference>
<reference evidence="2" key="1">
    <citation type="journal article" date="2023" name="Mol. Phylogenet. Evol.">
        <title>Genome-scale phylogeny and comparative genomics of the fungal order Sordariales.</title>
        <authorList>
            <person name="Hensen N."/>
            <person name="Bonometti L."/>
            <person name="Westerberg I."/>
            <person name="Brannstrom I.O."/>
            <person name="Guillou S."/>
            <person name="Cros-Aarteil S."/>
            <person name="Calhoun S."/>
            <person name="Haridas S."/>
            <person name="Kuo A."/>
            <person name="Mondo S."/>
            <person name="Pangilinan J."/>
            <person name="Riley R."/>
            <person name="LaButti K."/>
            <person name="Andreopoulos B."/>
            <person name="Lipzen A."/>
            <person name="Chen C."/>
            <person name="Yan M."/>
            <person name="Daum C."/>
            <person name="Ng V."/>
            <person name="Clum A."/>
            <person name="Steindorff A."/>
            <person name="Ohm R.A."/>
            <person name="Martin F."/>
            <person name="Silar P."/>
            <person name="Natvig D.O."/>
            <person name="Lalanne C."/>
            <person name="Gautier V."/>
            <person name="Ament-Velasquez S.L."/>
            <person name="Kruys A."/>
            <person name="Hutchinson M.I."/>
            <person name="Powell A.J."/>
            <person name="Barry K."/>
            <person name="Miller A.N."/>
            <person name="Grigoriev I.V."/>
            <person name="Debuchy R."/>
            <person name="Gladieux P."/>
            <person name="Hiltunen Thoren M."/>
            <person name="Johannesson H."/>
        </authorList>
    </citation>
    <scope>NUCLEOTIDE SEQUENCE</scope>
    <source>
        <strain evidence="2">PSN293</strain>
    </source>
</reference>
<protein>
    <recommendedName>
        <fullName evidence="4">Mesaconyl-C4 CoA hydratase</fullName>
    </recommendedName>
</protein>
<dbReference type="AlphaFoldDB" id="A0AAN6Y2L1"/>
<dbReference type="PANTHER" id="PTHR28152">
    <property type="entry name" value="HYDROXYACYL-THIOESTER DEHYDRATASE TYPE 2, MITOCHONDRIAL"/>
    <property type="match status" value="1"/>
</dbReference>
<dbReference type="Gene3D" id="3.10.129.10">
    <property type="entry name" value="Hotdog Thioesterase"/>
    <property type="match status" value="2"/>
</dbReference>
<dbReference type="SUPFAM" id="SSF54637">
    <property type="entry name" value="Thioesterase/thiol ester dehydrase-isomerase"/>
    <property type="match status" value="1"/>
</dbReference>
<name>A0AAN6Y2L1_9PEZI</name>
<dbReference type="PANTHER" id="PTHR28152:SF2">
    <property type="entry name" value="N-TERMINAL OF MAOC-LIKE DEHYDRATASE DOMAIN-CONTAINING PROTEIN"/>
    <property type="match status" value="1"/>
</dbReference>
<organism evidence="2 3">
    <name type="scientific">Rhypophila decipiens</name>
    <dbReference type="NCBI Taxonomy" id="261697"/>
    <lineage>
        <taxon>Eukaryota</taxon>
        <taxon>Fungi</taxon>
        <taxon>Dikarya</taxon>
        <taxon>Ascomycota</taxon>
        <taxon>Pezizomycotina</taxon>
        <taxon>Sordariomycetes</taxon>
        <taxon>Sordariomycetidae</taxon>
        <taxon>Sordariales</taxon>
        <taxon>Naviculisporaceae</taxon>
        <taxon>Rhypophila</taxon>
    </lineage>
</organism>
<feature type="region of interest" description="Disordered" evidence="1">
    <location>
        <begin position="222"/>
        <end position="254"/>
    </location>
</feature>
<evidence type="ECO:0000256" key="1">
    <source>
        <dbReference type="SAM" id="MobiDB-lite"/>
    </source>
</evidence>
<keyword evidence="3" id="KW-1185">Reference proteome</keyword>
<dbReference type="Proteomes" id="UP001301769">
    <property type="component" value="Unassembled WGS sequence"/>
</dbReference>
<dbReference type="EMBL" id="MU858158">
    <property type="protein sequence ID" value="KAK4211063.1"/>
    <property type="molecule type" value="Genomic_DNA"/>
</dbReference>